<gene>
    <name evidence="4" type="primary">LOC117649848</name>
</gene>
<keyword evidence="3" id="KW-1185">Reference proteome</keyword>
<dbReference type="RefSeq" id="XP_034248895.1">
    <property type="nucleotide sequence ID" value="XM_034393004.1"/>
</dbReference>
<dbReference type="InParanoid" id="A0A6P8ZUW7"/>
<protein>
    <submittedName>
        <fullName evidence="4">Uncharacterized protein LOC117649848</fullName>
    </submittedName>
</protein>
<proteinExistence type="predicted"/>
<accession>A0A6P8ZUW7</accession>
<dbReference type="PANTHER" id="PTHR21193">
    <property type="entry name" value="OXIDOREDUCTASE-LIKE DOMAIN-CONTAINING PROTEIN 1"/>
    <property type="match status" value="1"/>
</dbReference>
<feature type="region of interest" description="Disordered" evidence="1">
    <location>
        <begin position="48"/>
        <end position="91"/>
    </location>
</feature>
<evidence type="ECO:0000313" key="3">
    <source>
        <dbReference type="Proteomes" id="UP000515158"/>
    </source>
</evidence>
<evidence type="ECO:0000259" key="2">
    <source>
        <dbReference type="Pfam" id="PF09791"/>
    </source>
</evidence>
<dbReference type="GeneID" id="117649848"/>
<organism evidence="4">
    <name type="scientific">Thrips palmi</name>
    <name type="common">Melon thrips</name>
    <dbReference type="NCBI Taxonomy" id="161013"/>
    <lineage>
        <taxon>Eukaryota</taxon>
        <taxon>Metazoa</taxon>
        <taxon>Ecdysozoa</taxon>
        <taxon>Arthropoda</taxon>
        <taxon>Hexapoda</taxon>
        <taxon>Insecta</taxon>
        <taxon>Pterygota</taxon>
        <taxon>Neoptera</taxon>
        <taxon>Paraneoptera</taxon>
        <taxon>Thysanoptera</taxon>
        <taxon>Terebrantia</taxon>
        <taxon>Thripoidea</taxon>
        <taxon>Thripidae</taxon>
        <taxon>Thrips</taxon>
    </lineage>
</organism>
<dbReference type="AlphaFoldDB" id="A0A6P8ZUW7"/>
<sequence length="160" mass="17864">MNSSNIITTTLIKQASCIQTLSSVCIKRQCLLPSSDAALYGKRFVSSNNDSGSGPSFQDSTNVNRRVNSSPGSDAKRLKSESENELPEEPTDCCMSGCANCVWIQYAEELKNKFFSSDEELRTIIMDKISDPSMKMFLSLELDNLSDESKWRPDDKVKKE</sequence>
<reference evidence="4" key="1">
    <citation type="submission" date="2025-08" db="UniProtKB">
        <authorList>
            <consortium name="RefSeq"/>
        </authorList>
    </citation>
    <scope>IDENTIFICATION</scope>
    <source>
        <tissue evidence="4">Total insect</tissue>
    </source>
</reference>
<evidence type="ECO:0000256" key="1">
    <source>
        <dbReference type="SAM" id="MobiDB-lite"/>
    </source>
</evidence>
<dbReference type="InterPro" id="IPR019180">
    <property type="entry name" value="Oxidoreductase-like_N"/>
</dbReference>
<dbReference type="InterPro" id="IPR039251">
    <property type="entry name" value="OXLD1"/>
</dbReference>
<dbReference type="Pfam" id="PF09791">
    <property type="entry name" value="Oxidored-like"/>
    <property type="match status" value="1"/>
</dbReference>
<dbReference type="PANTHER" id="PTHR21193:SF3">
    <property type="entry name" value="OXIDOREDUCTASE-LIKE DOMAIN-CONTAINING PROTEIN 1"/>
    <property type="match status" value="1"/>
</dbReference>
<feature type="compositionally biased region" description="Polar residues" evidence="1">
    <location>
        <begin position="48"/>
        <end position="72"/>
    </location>
</feature>
<dbReference type="GO" id="GO:0005739">
    <property type="term" value="C:mitochondrion"/>
    <property type="evidence" value="ECO:0007669"/>
    <property type="project" value="TreeGrafter"/>
</dbReference>
<feature type="domain" description="Oxidoreductase-like" evidence="2">
    <location>
        <begin position="87"/>
        <end position="112"/>
    </location>
</feature>
<dbReference type="KEGG" id="tpal:117649848"/>
<dbReference type="Proteomes" id="UP000515158">
    <property type="component" value="Unplaced"/>
</dbReference>
<dbReference type="OrthoDB" id="10064411at2759"/>
<dbReference type="FunCoup" id="A0A6P8ZUW7">
    <property type="interactions" value="18"/>
</dbReference>
<name>A0A6P8ZUW7_THRPL</name>
<evidence type="ECO:0000313" key="4">
    <source>
        <dbReference type="RefSeq" id="XP_034248895.1"/>
    </source>
</evidence>